<gene>
    <name evidence="1" type="ORF">GHO39_00030</name>
</gene>
<name>A0A7X2C1K3_9PSED</name>
<organism evidence="1 2">
    <name type="scientific">Pseudomonas helleri</name>
    <dbReference type="NCBI Taxonomy" id="1608996"/>
    <lineage>
        <taxon>Bacteria</taxon>
        <taxon>Pseudomonadati</taxon>
        <taxon>Pseudomonadota</taxon>
        <taxon>Gammaproteobacteria</taxon>
        <taxon>Pseudomonadales</taxon>
        <taxon>Pseudomonadaceae</taxon>
        <taxon>Pseudomonas</taxon>
    </lineage>
</organism>
<evidence type="ECO:0000313" key="1">
    <source>
        <dbReference type="EMBL" id="MQT87559.1"/>
    </source>
</evidence>
<sequence>MAIKQPCCAAGTPSACLETALYEQAQGMRSLYEVITEAAIVSARDDSDAGALLDFMVAFEVLMQSNAGTELKLLFSSALTAAHEVVGLMGEGRIEFLTWKREVTV</sequence>
<dbReference type="Proteomes" id="UP000489190">
    <property type="component" value="Unassembled WGS sequence"/>
</dbReference>
<evidence type="ECO:0000313" key="2">
    <source>
        <dbReference type="Proteomes" id="UP000489190"/>
    </source>
</evidence>
<proteinExistence type="predicted"/>
<dbReference type="EMBL" id="WIWI01000001">
    <property type="protein sequence ID" value="MQT87559.1"/>
    <property type="molecule type" value="Genomic_DNA"/>
</dbReference>
<accession>A0A7X2C1K3</accession>
<dbReference type="RefSeq" id="WP_047299323.1">
    <property type="nucleotide sequence ID" value="NZ_WIWI01000001.1"/>
</dbReference>
<protein>
    <submittedName>
        <fullName evidence="1">Uncharacterized protein</fullName>
    </submittedName>
</protein>
<reference evidence="1 2" key="1">
    <citation type="submission" date="2019-10" db="EMBL/GenBank/DDBJ databases">
        <title>Evaluation of single-gene subtyping targets for Pseudomonas.</title>
        <authorList>
            <person name="Reichler S.J."/>
            <person name="Orsi R.H."/>
            <person name="Wiedmann M."/>
            <person name="Martin N.H."/>
            <person name="Murphy S.I."/>
        </authorList>
    </citation>
    <scope>NUCLEOTIDE SEQUENCE [LARGE SCALE GENOMIC DNA]</scope>
    <source>
        <strain evidence="1 2">FSL R10-3254</strain>
    </source>
</reference>
<comment type="caution">
    <text evidence="1">The sequence shown here is derived from an EMBL/GenBank/DDBJ whole genome shotgun (WGS) entry which is preliminary data.</text>
</comment>
<dbReference type="AlphaFoldDB" id="A0A7X2C1K3"/>